<proteinExistence type="predicted"/>
<evidence type="ECO:0000313" key="1">
    <source>
        <dbReference type="EMBL" id="ETN10421.1"/>
    </source>
</evidence>
<dbReference type="RefSeq" id="XP_008904182.1">
    <property type="nucleotide sequence ID" value="XM_008905934.1"/>
</dbReference>
<reference evidence="2" key="1">
    <citation type="submission" date="2011-12" db="EMBL/GenBank/DDBJ databases">
        <authorList>
            <consortium name="The Broad Institute Genome Sequencing Platform"/>
            <person name="Russ C."/>
            <person name="Tyler B."/>
            <person name="Panabieres F."/>
            <person name="Shan W."/>
            <person name="Tripathy S."/>
            <person name="Grunwald N."/>
            <person name="Machado M."/>
            <person name="Young S.K."/>
            <person name="Zeng Q."/>
            <person name="Gargeya S."/>
            <person name="Fitzgerald M."/>
            <person name="Haas B."/>
            <person name="Abouelleil A."/>
            <person name="Alvarado L."/>
            <person name="Arachchi H.M."/>
            <person name="Berlin A."/>
            <person name="Chapman S.B."/>
            <person name="Gearin G."/>
            <person name="Goldberg J."/>
            <person name="Griggs A."/>
            <person name="Gujja S."/>
            <person name="Hansen M."/>
            <person name="Heiman D."/>
            <person name="Howarth C."/>
            <person name="Larimer J."/>
            <person name="Lui A."/>
            <person name="MacDonald P.J.P."/>
            <person name="McCowen C."/>
            <person name="Montmayeur A."/>
            <person name="Murphy C."/>
            <person name="Neiman D."/>
            <person name="Pearson M."/>
            <person name="Priest M."/>
            <person name="Roberts A."/>
            <person name="Saif S."/>
            <person name="Shea T."/>
            <person name="Sisk P."/>
            <person name="Stolte C."/>
            <person name="Sykes S."/>
            <person name="Wortman J."/>
            <person name="Nusbaum C."/>
            <person name="Birren B."/>
        </authorList>
    </citation>
    <scope>NUCLEOTIDE SEQUENCE [LARGE SCALE GENOMIC DNA]</scope>
    <source>
        <strain evidence="2">INRA-310</strain>
    </source>
</reference>
<dbReference type="AlphaFoldDB" id="W2QC38"/>
<evidence type="ECO:0000313" key="2">
    <source>
        <dbReference type="Proteomes" id="UP000018817"/>
    </source>
</evidence>
<dbReference type="VEuPathDB" id="FungiDB:PPTG_10560"/>
<accession>W2QC38</accession>
<dbReference type="Proteomes" id="UP000018817">
    <property type="component" value="Unassembled WGS sequence"/>
</dbReference>
<gene>
    <name evidence="1" type="ORF">PPTG_10560</name>
</gene>
<reference evidence="1 2" key="2">
    <citation type="submission" date="2013-11" db="EMBL/GenBank/DDBJ databases">
        <title>The Genome Sequence of Phytophthora parasitica INRA-310.</title>
        <authorList>
            <consortium name="The Broad Institute Genomics Platform"/>
            <person name="Russ C."/>
            <person name="Tyler B."/>
            <person name="Panabieres F."/>
            <person name="Shan W."/>
            <person name="Tripathy S."/>
            <person name="Grunwald N."/>
            <person name="Machado M."/>
            <person name="Johnson C.S."/>
            <person name="Arredondo F."/>
            <person name="Hong C."/>
            <person name="Coffey M."/>
            <person name="Young S.K."/>
            <person name="Zeng Q."/>
            <person name="Gargeya S."/>
            <person name="Fitzgerald M."/>
            <person name="Abouelleil A."/>
            <person name="Alvarado L."/>
            <person name="Chapman S.B."/>
            <person name="Gainer-Dewar J."/>
            <person name="Goldberg J."/>
            <person name="Griggs A."/>
            <person name="Gujja S."/>
            <person name="Hansen M."/>
            <person name="Howarth C."/>
            <person name="Imamovic A."/>
            <person name="Ireland A."/>
            <person name="Larimer J."/>
            <person name="McCowan C."/>
            <person name="Murphy C."/>
            <person name="Pearson M."/>
            <person name="Poon T.W."/>
            <person name="Priest M."/>
            <person name="Roberts A."/>
            <person name="Saif S."/>
            <person name="Shea T."/>
            <person name="Sykes S."/>
            <person name="Wortman J."/>
            <person name="Nusbaum C."/>
            <person name="Birren B."/>
        </authorList>
    </citation>
    <scope>NUCLEOTIDE SEQUENCE [LARGE SCALE GENOMIC DNA]</scope>
    <source>
        <strain evidence="1 2">INRA-310</strain>
    </source>
</reference>
<sequence>MFSEKIHSTACDFDSSTQEMYDFKLETVTAFNQLKTQLEADTVGLTEDVAAGLSDAAYES</sequence>
<protein>
    <submittedName>
        <fullName evidence="1">Uncharacterized protein</fullName>
    </submittedName>
</protein>
<dbReference type="GeneID" id="20180172"/>
<organism evidence="1 2">
    <name type="scientific">Phytophthora nicotianae (strain INRA-310)</name>
    <name type="common">Phytophthora parasitica</name>
    <dbReference type="NCBI Taxonomy" id="761204"/>
    <lineage>
        <taxon>Eukaryota</taxon>
        <taxon>Sar</taxon>
        <taxon>Stramenopiles</taxon>
        <taxon>Oomycota</taxon>
        <taxon>Peronosporomycetes</taxon>
        <taxon>Peronosporales</taxon>
        <taxon>Peronosporaceae</taxon>
        <taxon>Phytophthora</taxon>
    </lineage>
</organism>
<name>W2QC38_PHYN3</name>
<dbReference type="EMBL" id="KI669582">
    <property type="protein sequence ID" value="ETN10421.1"/>
    <property type="molecule type" value="Genomic_DNA"/>
</dbReference>